<feature type="domain" description="Fe/B12 periplasmic-binding" evidence="6">
    <location>
        <begin position="62"/>
        <end position="335"/>
    </location>
</feature>
<dbReference type="OrthoDB" id="1846031at2"/>
<dbReference type="GO" id="GO:0030288">
    <property type="term" value="C:outer membrane-bounded periplasmic space"/>
    <property type="evidence" value="ECO:0007669"/>
    <property type="project" value="TreeGrafter"/>
</dbReference>
<evidence type="ECO:0000256" key="1">
    <source>
        <dbReference type="ARBA" id="ARBA00004196"/>
    </source>
</evidence>
<dbReference type="InterPro" id="IPR002491">
    <property type="entry name" value="ABC_transptr_periplasmic_BD"/>
</dbReference>
<reference evidence="7 8" key="1">
    <citation type="submission" date="2017-01" db="EMBL/GenBank/DDBJ databases">
        <authorList>
            <person name="Mah S.A."/>
            <person name="Swanson W.J."/>
            <person name="Moy G.W."/>
            <person name="Vacquier V.D."/>
        </authorList>
    </citation>
    <scope>NUCLEOTIDE SEQUENCE [LARGE SCALE GENOMIC DNA]</scope>
    <source>
        <strain evidence="7 8">CPCC 203464</strain>
    </source>
</reference>
<feature type="signal peptide" evidence="5">
    <location>
        <begin position="1"/>
        <end position="19"/>
    </location>
</feature>
<keyword evidence="4 5" id="KW-0732">Signal</keyword>
<dbReference type="Proteomes" id="UP000186218">
    <property type="component" value="Unassembled WGS sequence"/>
</dbReference>
<dbReference type="RefSeq" id="WP_076479536.1">
    <property type="nucleotide sequence ID" value="NZ_FTNT01000006.1"/>
</dbReference>
<dbReference type="InterPro" id="IPR051313">
    <property type="entry name" value="Bact_iron-sidero_bind"/>
</dbReference>
<evidence type="ECO:0000256" key="3">
    <source>
        <dbReference type="ARBA" id="ARBA00022448"/>
    </source>
</evidence>
<dbReference type="STRING" id="1344003.SAMN05445060_2260"/>
<keyword evidence="8" id="KW-1185">Reference proteome</keyword>
<dbReference type="Gene3D" id="3.40.50.1980">
    <property type="entry name" value="Nitrogenase molybdenum iron protein domain"/>
    <property type="match status" value="2"/>
</dbReference>
<comment type="subcellular location">
    <subcellularLocation>
        <location evidence="1">Cell envelope</location>
    </subcellularLocation>
</comment>
<dbReference type="PROSITE" id="PS51257">
    <property type="entry name" value="PROKAR_LIPOPROTEIN"/>
    <property type="match status" value="1"/>
</dbReference>
<gene>
    <name evidence="7" type="ORF">SAMN05445060_2260</name>
</gene>
<dbReference type="PROSITE" id="PS50983">
    <property type="entry name" value="FE_B12_PBP"/>
    <property type="match status" value="1"/>
</dbReference>
<sequence>MLRRLCTVLSISTVGAALLAGCGTATDENPTPSASGSAEPGAFPVSIPTAFGDVTIDKRPQRVVALGWSDAETALSLGVQPVGEADWLAVGGDGLGAWVPEKYTSSPTKIGTLEPDTEAIAALNPDLILDTRSSGSKQRHDQLAELGVPVVEMPSGGDNYKTTWRQQLKMIGAALGAPRAAAAKQAEMEGRFARARQQYPQLQGATVVSGARNTLGEYAAYTGDSGRLAFLKELGMVNAPQIESQPTKSFSVPISREKMNLLDADVTVMQPISADATAIADDPLWGAVPSVAAGRGVLLDDRNVSQAFSSASVAGWEYALARTVQRLADAAAKAR</sequence>
<dbReference type="PANTHER" id="PTHR30532">
    <property type="entry name" value="IRON III DICITRATE-BINDING PERIPLASMIC PROTEIN"/>
    <property type="match status" value="1"/>
</dbReference>
<dbReference type="GO" id="GO:1901678">
    <property type="term" value="P:iron coordination entity transport"/>
    <property type="evidence" value="ECO:0007669"/>
    <property type="project" value="UniProtKB-ARBA"/>
</dbReference>
<organism evidence="7 8">
    <name type="scientific">Williamsia sterculiae</name>
    <dbReference type="NCBI Taxonomy" id="1344003"/>
    <lineage>
        <taxon>Bacteria</taxon>
        <taxon>Bacillati</taxon>
        <taxon>Actinomycetota</taxon>
        <taxon>Actinomycetes</taxon>
        <taxon>Mycobacteriales</taxon>
        <taxon>Nocardiaceae</taxon>
        <taxon>Williamsia</taxon>
    </lineage>
</organism>
<feature type="chain" id="PRO_5039628472" evidence="5">
    <location>
        <begin position="20"/>
        <end position="335"/>
    </location>
</feature>
<dbReference type="EMBL" id="FTNT01000006">
    <property type="protein sequence ID" value="SIS03502.1"/>
    <property type="molecule type" value="Genomic_DNA"/>
</dbReference>
<evidence type="ECO:0000313" key="8">
    <source>
        <dbReference type="Proteomes" id="UP000186218"/>
    </source>
</evidence>
<evidence type="ECO:0000259" key="6">
    <source>
        <dbReference type="PROSITE" id="PS50983"/>
    </source>
</evidence>
<accession>A0A1N7FT15</accession>
<dbReference type="Pfam" id="PF01497">
    <property type="entry name" value="Peripla_BP_2"/>
    <property type="match status" value="1"/>
</dbReference>
<protein>
    <submittedName>
        <fullName evidence="7">Iron complex transport system substrate-binding protein</fullName>
    </submittedName>
</protein>
<evidence type="ECO:0000256" key="5">
    <source>
        <dbReference type="SAM" id="SignalP"/>
    </source>
</evidence>
<comment type="similarity">
    <text evidence="2">Belongs to the bacterial solute-binding protein 8 family.</text>
</comment>
<evidence type="ECO:0000256" key="2">
    <source>
        <dbReference type="ARBA" id="ARBA00008814"/>
    </source>
</evidence>
<evidence type="ECO:0000313" key="7">
    <source>
        <dbReference type="EMBL" id="SIS03502.1"/>
    </source>
</evidence>
<keyword evidence="3" id="KW-0813">Transport</keyword>
<dbReference type="AlphaFoldDB" id="A0A1N7FT15"/>
<proteinExistence type="inferred from homology"/>
<dbReference type="SUPFAM" id="SSF53807">
    <property type="entry name" value="Helical backbone' metal receptor"/>
    <property type="match status" value="1"/>
</dbReference>
<name>A0A1N7FT15_9NOCA</name>
<dbReference type="PANTHER" id="PTHR30532:SF24">
    <property type="entry name" value="FERRIC ENTEROBACTIN-BINDING PERIPLASMIC PROTEIN FEPB"/>
    <property type="match status" value="1"/>
</dbReference>
<evidence type="ECO:0000256" key="4">
    <source>
        <dbReference type="ARBA" id="ARBA00022729"/>
    </source>
</evidence>